<evidence type="ECO:0000313" key="2">
    <source>
        <dbReference type="Proteomes" id="UP001054945"/>
    </source>
</evidence>
<organism evidence="1 2">
    <name type="scientific">Caerostris extrusa</name>
    <name type="common">Bark spider</name>
    <name type="synonym">Caerostris bankana</name>
    <dbReference type="NCBI Taxonomy" id="172846"/>
    <lineage>
        <taxon>Eukaryota</taxon>
        <taxon>Metazoa</taxon>
        <taxon>Ecdysozoa</taxon>
        <taxon>Arthropoda</taxon>
        <taxon>Chelicerata</taxon>
        <taxon>Arachnida</taxon>
        <taxon>Araneae</taxon>
        <taxon>Araneomorphae</taxon>
        <taxon>Entelegynae</taxon>
        <taxon>Araneoidea</taxon>
        <taxon>Araneidae</taxon>
        <taxon>Caerostris</taxon>
    </lineage>
</organism>
<sequence length="125" mass="13721">MNGTASKITYVNKRSYHVLDMLSLFGTELGTGGGSGISGKFISMINGNNWSAETGLSNYRKNFLLSRTLQSSPGVGKEEGEQLFPQKTQQCWRCDLMNGTASKISYANKRSYHVLDVLSLFGVLN</sequence>
<evidence type="ECO:0000313" key="1">
    <source>
        <dbReference type="EMBL" id="GIY43295.1"/>
    </source>
</evidence>
<accession>A0AAV4TEV1</accession>
<keyword evidence="2" id="KW-1185">Reference proteome</keyword>
<dbReference type="EMBL" id="BPLR01010954">
    <property type="protein sequence ID" value="GIY43295.1"/>
    <property type="molecule type" value="Genomic_DNA"/>
</dbReference>
<dbReference type="Proteomes" id="UP001054945">
    <property type="component" value="Unassembled WGS sequence"/>
</dbReference>
<gene>
    <name evidence="1" type="ORF">CEXT_531301</name>
</gene>
<proteinExistence type="predicted"/>
<name>A0AAV4TEV1_CAEEX</name>
<reference evidence="1 2" key="1">
    <citation type="submission" date="2021-06" db="EMBL/GenBank/DDBJ databases">
        <title>Caerostris extrusa draft genome.</title>
        <authorList>
            <person name="Kono N."/>
            <person name="Arakawa K."/>
        </authorList>
    </citation>
    <scope>NUCLEOTIDE SEQUENCE [LARGE SCALE GENOMIC DNA]</scope>
</reference>
<comment type="caution">
    <text evidence="1">The sequence shown here is derived from an EMBL/GenBank/DDBJ whole genome shotgun (WGS) entry which is preliminary data.</text>
</comment>
<protein>
    <submittedName>
        <fullName evidence="1">Uncharacterized protein</fullName>
    </submittedName>
</protein>
<dbReference type="AlphaFoldDB" id="A0AAV4TEV1"/>